<feature type="domain" description="Cytochrome c" evidence="6">
    <location>
        <begin position="64"/>
        <end position="192"/>
    </location>
</feature>
<dbReference type="Proteomes" id="UP000609651">
    <property type="component" value="Unassembled WGS sequence"/>
</dbReference>
<gene>
    <name evidence="8" type="ORF">LzC2_08950</name>
</gene>
<keyword evidence="1 4" id="KW-0349">Heme</keyword>
<accession>A0ABX1V9S4</accession>
<dbReference type="Gene3D" id="1.10.760.10">
    <property type="entry name" value="Cytochrome c-like domain"/>
    <property type="match status" value="1"/>
</dbReference>
<dbReference type="SUPFAM" id="SSF56988">
    <property type="entry name" value="Anthrax protective antigen"/>
    <property type="match status" value="1"/>
</dbReference>
<feature type="region of interest" description="Disordered" evidence="5">
    <location>
        <begin position="1"/>
        <end position="25"/>
    </location>
</feature>
<keyword evidence="3 4" id="KW-0408">Iron</keyword>
<comment type="caution">
    <text evidence="8">The sequence shown here is derived from an EMBL/GenBank/DDBJ whole genome shotgun (WGS) entry which is preliminary data.</text>
</comment>
<dbReference type="SMART" id="SM00758">
    <property type="entry name" value="PA14"/>
    <property type="match status" value="1"/>
</dbReference>
<evidence type="ECO:0008006" key="10">
    <source>
        <dbReference type="Google" id="ProtNLM"/>
    </source>
</evidence>
<dbReference type="Gene3D" id="3.90.182.10">
    <property type="entry name" value="Toxin - Anthrax Protective Antigen,domain 1"/>
    <property type="match status" value="1"/>
</dbReference>
<proteinExistence type="predicted"/>
<keyword evidence="2 4" id="KW-0479">Metal-binding</keyword>
<dbReference type="PROSITE" id="PS51820">
    <property type="entry name" value="PA14"/>
    <property type="match status" value="1"/>
</dbReference>
<dbReference type="Pfam" id="PF13442">
    <property type="entry name" value="Cytochrome_CBB3"/>
    <property type="match status" value="1"/>
</dbReference>
<dbReference type="InterPro" id="IPR011658">
    <property type="entry name" value="PA14_dom"/>
</dbReference>
<evidence type="ECO:0000259" key="6">
    <source>
        <dbReference type="PROSITE" id="PS51007"/>
    </source>
</evidence>
<dbReference type="PROSITE" id="PS51007">
    <property type="entry name" value="CYTC"/>
    <property type="match status" value="1"/>
</dbReference>
<evidence type="ECO:0000256" key="1">
    <source>
        <dbReference type="ARBA" id="ARBA00022617"/>
    </source>
</evidence>
<evidence type="ECO:0000256" key="4">
    <source>
        <dbReference type="PROSITE-ProRule" id="PRU00433"/>
    </source>
</evidence>
<reference evidence="8 9" key="1">
    <citation type="journal article" date="2020" name="Syst. Appl. Microbiol.">
        <title>Alienimonas chondri sp. nov., a novel planctomycete isolated from the biofilm of the red alga Chondrus crispus.</title>
        <authorList>
            <person name="Vitorino I."/>
            <person name="Albuquerque L."/>
            <person name="Wiegand S."/>
            <person name="Kallscheuer N."/>
            <person name="da Costa M.S."/>
            <person name="Lobo-da-Cunha A."/>
            <person name="Jogler C."/>
            <person name="Lage O.M."/>
        </authorList>
    </citation>
    <scope>NUCLEOTIDE SEQUENCE [LARGE SCALE GENOMIC DNA]</scope>
    <source>
        <strain evidence="8 9">LzC2</strain>
    </source>
</reference>
<dbReference type="Pfam" id="PF07691">
    <property type="entry name" value="PA14"/>
    <property type="match status" value="1"/>
</dbReference>
<sequence>MSSRHAGRPARTDDPSSGLPPYNMPTLVPNRPAGAAVALACALLALSAPPLSLAAESPESRDKARIQRGAELFANVCADCHGEHGEGVDFLYESPLHGDLSVGQLGDLIARTMPEDDPSSVVGEDAAAVAAFAYDAFYSRVAQIRNAPPRVELSRLTENQYRTSVADLAAAFVGTRSPDEQRGLNAEYRRRGGPWDKRLAFKRVDSSIDLNLGQEVPKPNDGDQTGPAVDKLNEDGFEITWDGALLPPVTGEYKFIVEGSNAVSFDLNGVTLVETKVRSGDQTRYEASAFLLAGRPTPIRVRMEKRLGKSFDKDPRTYDFVSRLSWVVPHRAEAVIPERHLLPGGTPRTLLVSAPFPPDDRSVGYERGSAVSAAWDEATTEAAFEVADSLLETDEAVRTFLKINDKDAPEKQTEKAREFCTKWAERAFRRPLTDEQRAAYVDAHFADGRPWRDAVKRCVLMTLKSPHFLYPNLHAAIAAAQGDQPDGYDRAAALALAMWDGLPDDALRNAAAKGQLDQPEQVAQQADRMSKDHRATVKLTEFFADWLIPEGAEGMAKDETLYPGFDAAAVGDLRTSLELTIAEGLAGDSADFKALWNADHLYLNARLAELYKDDLVDPQAALGEGAPQDGTFVKLAVKPGRRAGLLTHPLLMAGYAHHRVTSPIHRGVFVARKLLGRNLKPPKEAFSPLPEDFGEGLTTRERVAHQTGDVACSACHDMINPLGFSLEQFDAIGRFRTQERLATKTADGAEVKPVDPTGVYPTPDGTEVKLGGAADLSRYIVESSEARTAFVERLFHHAVKQPAAAYGMNTRETLAEQFEENGTDMRAAFAAAATVAALGPPIEPAETARTAAADGTGKN</sequence>
<feature type="domain" description="PA14" evidence="7">
    <location>
        <begin position="179"/>
        <end position="340"/>
    </location>
</feature>
<dbReference type="InterPro" id="IPR037524">
    <property type="entry name" value="PA14/GLEYA"/>
</dbReference>
<dbReference type="InterPro" id="IPR013042">
    <property type="entry name" value="DUF1592"/>
</dbReference>
<dbReference type="InterPro" id="IPR013039">
    <property type="entry name" value="DUF1588"/>
</dbReference>
<dbReference type="InterPro" id="IPR036909">
    <property type="entry name" value="Cyt_c-like_dom_sf"/>
</dbReference>
<dbReference type="InterPro" id="IPR009056">
    <property type="entry name" value="Cyt_c-like_dom"/>
</dbReference>
<dbReference type="SUPFAM" id="SSF46626">
    <property type="entry name" value="Cytochrome c"/>
    <property type="match status" value="1"/>
</dbReference>
<dbReference type="Pfam" id="PF07637">
    <property type="entry name" value="PSD5"/>
    <property type="match status" value="1"/>
</dbReference>
<evidence type="ECO:0000259" key="7">
    <source>
        <dbReference type="PROSITE" id="PS51820"/>
    </source>
</evidence>
<dbReference type="Pfam" id="PF07627">
    <property type="entry name" value="PSCyt3"/>
    <property type="match status" value="1"/>
</dbReference>
<dbReference type="Pfam" id="PF07631">
    <property type="entry name" value="PSD4"/>
    <property type="match status" value="1"/>
</dbReference>
<evidence type="ECO:0000256" key="2">
    <source>
        <dbReference type="ARBA" id="ARBA00022723"/>
    </source>
</evidence>
<organism evidence="8 9">
    <name type="scientific">Alienimonas chondri</name>
    <dbReference type="NCBI Taxonomy" id="2681879"/>
    <lineage>
        <taxon>Bacteria</taxon>
        <taxon>Pseudomonadati</taxon>
        <taxon>Planctomycetota</taxon>
        <taxon>Planctomycetia</taxon>
        <taxon>Planctomycetales</taxon>
        <taxon>Planctomycetaceae</taxon>
        <taxon>Alienimonas</taxon>
    </lineage>
</organism>
<evidence type="ECO:0000313" key="8">
    <source>
        <dbReference type="EMBL" id="NNJ24835.1"/>
    </source>
</evidence>
<protein>
    <recommendedName>
        <fullName evidence="10">PA14 domain protein</fullName>
    </recommendedName>
</protein>
<keyword evidence="9" id="KW-1185">Reference proteome</keyword>
<evidence type="ECO:0000256" key="5">
    <source>
        <dbReference type="SAM" id="MobiDB-lite"/>
    </source>
</evidence>
<evidence type="ECO:0000256" key="3">
    <source>
        <dbReference type="ARBA" id="ARBA00023004"/>
    </source>
</evidence>
<dbReference type="EMBL" id="WTPX01000018">
    <property type="protein sequence ID" value="NNJ24835.1"/>
    <property type="molecule type" value="Genomic_DNA"/>
</dbReference>
<dbReference type="InterPro" id="IPR013043">
    <property type="entry name" value="DUF1595"/>
</dbReference>
<evidence type="ECO:0000313" key="9">
    <source>
        <dbReference type="Proteomes" id="UP000609651"/>
    </source>
</evidence>
<name>A0ABX1V9S4_9PLAN</name>